<dbReference type="GO" id="GO:0005886">
    <property type="term" value="C:plasma membrane"/>
    <property type="evidence" value="ECO:0007669"/>
    <property type="project" value="TreeGrafter"/>
</dbReference>
<evidence type="ECO:0000313" key="5">
    <source>
        <dbReference type="Proteomes" id="UP000678393"/>
    </source>
</evidence>
<feature type="non-terminal residue" evidence="4">
    <location>
        <position position="748"/>
    </location>
</feature>
<evidence type="ECO:0000259" key="3">
    <source>
        <dbReference type="PROSITE" id="PS50106"/>
    </source>
</evidence>
<dbReference type="PROSITE" id="PS50052">
    <property type="entry name" value="GUANYLATE_KINASE_2"/>
    <property type="match status" value="1"/>
</dbReference>
<dbReference type="PANTHER" id="PTHR13865:SF28">
    <property type="entry name" value="POLYCHAETOID, ISOFORM O"/>
    <property type="match status" value="1"/>
</dbReference>
<dbReference type="GO" id="GO:0050839">
    <property type="term" value="F:cell adhesion molecule binding"/>
    <property type="evidence" value="ECO:0007669"/>
    <property type="project" value="TreeGrafter"/>
</dbReference>
<dbReference type="SUPFAM" id="SSF50156">
    <property type="entry name" value="PDZ domain-like"/>
    <property type="match status" value="3"/>
</dbReference>
<dbReference type="PROSITE" id="PS50106">
    <property type="entry name" value="PDZ"/>
    <property type="match status" value="2"/>
</dbReference>
<keyword evidence="5" id="KW-1185">Reference proteome</keyword>
<dbReference type="CDD" id="cd06728">
    <property type="entry name" value="PDZ2_ZO1-like_ds"/>
    <property type="match status" value="1"/>
</dbReference>
<dbReference type="GO" id="GO:0098609">
    <property type="term" value="P:cell-cell adhesion"/>
    <property type="evidence" value="ECO:0007669"/>
    <property type="project" value="TreeGrafter"/>
</dbReference>
<comment type="caution">
    <text evidence="4">The sequence shown here is derived from an EMBL/GenBank/DDBJ whole genome shotgun (WGS) entry which is preliminary data.</text>
</comment>
<name>A0A8S3YIL8_9EUPU</name>
<reference evidence="4" key="1">
    <citation type="submission" date="2021-04" db="EMBL/GenBank/DDBJ databases">
        <authorList>
            <consortium name="Molecular Ecology Group"/>
        </authorList>
    </citation>
    <scope>NUCLEOTIDE SEQUENCE</scope>
</reference>
<dbReference type="OrthoDB" id="418634at2759"/>
<proteinExistence type="predicted"/>
<dbReference type="InterPro" id="IPR036034">
    <property type="entry name" value="PDZ_sf"/>
</dbReference>
<evidence type="ECO:0000256" key="1">
    <source>
        <dbReference type="SAM" id="MobiDB-lite"/>
    </source>
</evidence>
<dbReference type="InterPro" id="IPR008144">
    <property type="entry name" value="Guanylate_kin-like_dom"/>
</dbReference>
<dbReference type="GO" id="GO:0045216">
    <property type="term" value="P:cell-cell junction organization"/>
    <property type="evidence" value="ECO:0007669"/>
    <property type="project" value="TreeGrafter"/>
</dbReference>
<dbReference type="InterPro" id="IPR027417">
    <property type="entry name" value="P-loop_NTPase"/>
</dbReference>
<evidence type="ECO:0000313" key="4">
    <source>
        <dbReference type="EMBL" id="CAG5116188.1"/>
    </source>
</evidence>
<dbReference type="Pfam" id="PF00625">
    <property type="entry name" value="Guanylate_kin"/>
    <property type="match status" value="1"/>
</dbReference>
<dbReference type="SMART" id="SM00072">
    <property type="entry name" value="GuKc"/>
    <property type="match status" value="1"/>
</dbReference>
<dbReference type="PANTHER" id="PTHR13865">
    <property type="entry name" value="TIGHT JUNCTION PROTEIN"/>
    <property type="match status" value="1"/>
</dbReference>
<evidence type="ECO:0000259" key="2">
    <source>
        <dbReference type="PROSITE" id="PS50052"/>
    </source>
</evidence>
<feature type="compositionally biased region" description="Polar residues" evidence="1">
    <location>
        <begin position="235"/>
        <end position="248"/>
    </location>
</feature>
<feature type="non-terminal residue" evidence="4">
    <location>
        <position position="1"/>
    </location>
</feature>
<feature type="region of interest" description="Disordered" evidence="1">
    <location>
        <begin position="222"/>
        <end position="248"/>
    </location>
</feature>
<dbReference type="Gene3D" id="2.30.30.40">
    <property type="entry name" value="SH3 Domains"/>
    <property type="match status" value="1"/>
</dbReference>
<gene>
    <name evidence="4" type="ORF">CUNI_LOCUS1746</name>
</gene>
<dbReference type="EMBL" id="CAJHNH020000223">
    <property type="protein sequence ID" value="CAG5116188.1"/>
    <property type="molecule type" value="Genomic_DNA"/>
</dbReference>
<feature type="domain" description="PDZ" evidence="3">
    <location>
        <begin position="267"/>
        <end position="347"/>
    </location>
</feature>
<feature type="domain" description="PDZ" evidence="3">
    <location>
        <begin position="89"/>
        <end position="167"/>
    </location>
</feature>
<dbReference type="GO" id="GO:0150105">
    <property type="term" value="P:protein localization to cell-cell junction"/>
    <property type="evidence" value="ECO:0007669"/>
    <property type="project" value="TreeGrafter"/>
</dbReference>
<dbReference type="InterPro" id="IPR036028">
    <property type="entry name" value="SH3-like_dom_sf"/>
</dbReference>
<evidence type="ECO:0008006" key="6">
    <source>
        <dbReference type="Google" id="ProtNLM"/>
    </source>
</evidence>
<dbReference type="SUPFAM" id="SSF50044">
    <property type="entry name" value="SH3-domain"/>
    <property type="match status" value="1"/>
</dbReference>
<feature type="region of interest" description="Disordered" evidence="1">
    <location>
        <begin position="415"/>
        <end position="447"/>
    </location>
</feature>
<accession>A0A8S3YIL8</accession>
<dbReference type="Gene3D" id="2.30.42.10">
    <property type="match status" value="3"/>
</dbReference>
<dbReference type="InterPro" id="IPR001478">
    <property type="entry name" value="PDZ"/>
</dbReference>
<dbReference type="AlphaFoldDB" id="A0A8S3YIL8"/>
<dbReference type="Gene3D" id="3.40.50.300">
    <property type="entry name" value="P-loop containing nucleotide triphosphate hydrolases"/>
    <property type="match status" value="1"/>
</dbReference>
<protein>
    <recommendedName>
        <fullName evidence="6">Tight junction protein ZO-1</fullName>
    </recommendedName>
</protein>
<dbReference type="InterPro" id="IPR008145">
    <property type="entry name" value="GK/Ca_channel_bsu"/>
</dbReference>
<dbReference type="SMART" id="SM00228">
    <property type="entry name" value="PDZ"/>
    <property type="match status" value="2"/>
</dbReference>
<dbReference type="GO" id="GO:0005923">
    <property type="term" value="C:bicellular tight junction"/>
    <property type="evidence" value="ECO:0007669"/>
    <property type="project" value="TreeGrafter"/>
</dbReference>
<organism evidence="4 5">
    <name type="scientific">Candidula unifasciata</name>
    <dbReference type="NCBI Taxonomy" id="100452"/>
    <lineage>
        <taxon>Eukaryota</taxon>
        <taxon>Metazoa</taxon>
        <taxon>Spiralia</taxon>
        <taxon>Lophotrochozoa</taxon>
        <taxon>Mollusca</taxon>
        <taxon>Gastropoda</taxon>
        <taxon>Heterobranchia</taxon>
        <taxon>Euthyneura</taxon>
        <taxon>Panpulmonata</taxon>
        <taxon>Eupulmonata</taxon>
        <taxon>Stylommatophora</taxon>
        <taxon>Helicina</taxon>
        <taxon>Helicoidea</taxon>
        <taxon>Geomitridae</taxon>
        <taxon>Candidula</taxon>
    </lineage>
</organism>
<dbReference type="Proteomes" id="UP000678393">
    <property type="component" value="Unassembled WGS sequence"/>
</dbReference>
<dbReference type="Pfam" id="PF00595">
    <property type="entry name" value="PDZ"/>
    <property type="match status" value="2"/>
</dbReference>
<feature type="compositionally biased region" description="Basic and acidic residues" evidence="1">
    <location>
        <begin position="431"/>
        <end position="441"/>
    </location>
</feature>
<dbReference type="SUPFAM" id="SSF52540">
    <property type="entry name" value="P-loop containing nucleoside triphosphate hydrolases"/>
    <property type="match status" value="1"/>
</dbReference>
<sequence>APTYGFGIAVSGGYDSPHFVSGDPSVAISDVLSGGPAEGKLHLSVMSVEARNRSQFISHVSSITEYKSVMKRRVLLPSTESNRPTIPLKMTLTKKSRKDEFGLLLGCKVFVSGIVENSLAAQEVNLHKGDTVLKINDTPVENLSLNELQKLIEKSKDKLQLVISTEGSHDIVSKSTVSLIQTEPQAGVLPIRPRNIDSVNLFQPIKRAEEVRKHYNLEPVTNNIHDGYYSDQDDSWQSKGDPSLKSESYSPREAFSVKSVHDSDLQTVTFHKDKQTGLGLRLTGGNATGIFIASVHPRSAAERVGLLEGDKIIQANNRVMTGMIREEAVSYLSSLEGQVTLAVQYRKEEYDRIIASNEAGDSFFVRTHFKHTASDAETEHSFQVGDIFHVKDTLFRGIGGSWLAIRISDGLKKNRKGTIPNSKTAEMFKSQQREDSDKENFPNRGRGSLFRRRSISRRSKSLGRDCWERIIFEIGKEPESGRDTKFPAYERVVYRDPGFVRPVVVFGAISDIARERLLADYPGRFESIQTDKAAEEGSKKDKGAVITLGSIRETVARNKHCLLDITPYDVDKLNYAQYNPIVIFLKAESKQAVKDVRGRWKSSMKSPRKLLEQSDKIEKSYSHLFTGQLKYTGTDSWFPKLAEMIESQQQRKIWISEQQPLEDVSEDFMFPLSSRMSCTTGTSSHVDIAQLQSQLDVSPMGMQQQQQQQTVGRYLSEPSVNALEIPPAGPPSLSSLAHKNHRACILFT</sequence>
<feature type="domain" description="Guanylate kinase-like" evidence="2">
    <location>
        <begin position="526"/>
        <end position="646"/>
    </location>
</feature>